<dbReference type="Pfam" id="PF13499">
    <property type="entry name" value="EF-hand_7"/>
    <property type="match status" value="2"/>
</dbReference>
<organism evidence="4">
    <name type="scientific">Rhizophora mucronata</name>
    <name type="common">Asiatic mangrove</name>
    <dbReference type="NCBI Taxonomy" id="61149"/>
    <lineage>
        <taxon>Eukaryota</taxon>
        <taxon>Viridiplantae</taxon>
        <taxon>Streptophyta</taxon>
        <taxon>Embryophyta</taxon>
        <taxon>Tracheophyta</taxon>
        <taxon>Spermatophyta</taxon>
        <taxon>Magnoliopsida</taxon>
        <taxon>eudicotyledons</taxon>
        <taxon>Gunneridae</taxon>
        <taxon>Pentapetalae</taxon>
        <taxon>rosids</taxon>
        <taxon>fabids</taxon>
        <taxon>Malpighiales</taxon>
        <taxon>Rhizophoraceae</taxon>
        <taxon>Rhizophora</taxon>
    </lineage>
</organism>
<accession>A0A2P2P9X4</accession>
<dbReference type="SUPFAM" id="SSF47473">
    <property type="entry name" value="EF-hand"/>
    <property type="match status" value="1"/>
</dbReference>
<dbReference type="PROSITE" id="PS00018">
    <property type="entry name" value="EF_HAND_1"/>
    <property type="match status" value="3"/>
</dbReference>
<dbReference type="CDD" id="cd00051">
    <property type="entry name" value="EFh"/>
    <property type="match status" value="2"/>
</dbReference>
<feature type="domain" description="EF-hand" evidence="3">
    <location>
        <begin position="11"/>
        <end position="46"/>
    </location>
</feature>
<evidence type="ECO:0000259" key="3">
    <source>
        <dbReference type="PROSITE" id="PS50222"/>
    </source>
</evidence>
<dbReference type="PANTHER" id="PTHR23050">
    <property type="entry name" value="CALCIUM BINDING PROTEIN"/>
    <property type="match status" value="1"/>
</dbReference>
<dbReference type="InterPro" id="IPR011992">
    <property type="entry name" value="EF-hand-dom_pair"/>
</dbReference>
<evidence type="ECO:0000256" key="2">
    <source>
        <dbReference type="ARBA" id="ARBA00022837"/>
    </source>
</evidence>
<dbReference type="InterPro" id="IPR050145">
    <property type="entry name" value="Centrin_CML-like"/>
</dbReference>
<dbReference type="InterPro" id="IPR002048">
    <property type="entry name" value="EF_hand_dom"/>
</dbReference>
<keyword evidence="1" id="KW-0677">Repeat</keyword>
<sequence length="162" mass="17732">MCPSGRNLVAETVPDFRTAFDTLDADRDGKISRDDLRTFYAGFSGGAADEDEMIGAMMSVADSNKDGFVQYDEFERVLSGAGGITKRRGCPAGGGVMEDVFKVMDKDGDGKLSHEDLKTYMQWAGFEATDDDIKAMIRLRGGDNDQDGVSYEDLIRILALDF</sequence>
<keyword evidence="2" id="KW-0106">Calcium</keyword>
<feature type="domain" description="EF-hand" evidence="3">
    <location>
        <begin position="49"/>
        <end position="84"/>
    </location>
</feature>
<reference evidence="4" key="1">
    <citation type="submission" date="2018-02" db="EMBL/GenBank/DDBJ databases">
        <title>Rhizophora mucronata_Transcriptome.</title>
        <authorList>
            <person name="Meera S.P."/>
            <person name="Sreeshan A."/>
            <person name="Augustine A."/>
        </authorList>
    </citation>
    <scope>NUCLEOTIDE SEQUENCE</scope>
    <source>
        <tissue evidence="4">Leaf</tissue>
    </source>
</reference>
<dbReference type="InterPro" id="IPR018247">
    <property type="entry name" value="EF_Hand_1_Ca_BS"/>
</dbReference>
<dbReference type="PROSITE" id="PS50222">
    <property type="entry name" value="EF_HAND_2"/>
    <property type="match status" value="3"/>
</dbReference>
<dbReference type="GO" id="GO:0005509">
    <property type="term" value="F:calcium ion binding"/>
    <property type="evidence" value="ECO:0007669"/>
    <property type="project" value="InterPro"/>
</dbReference>
<dbReference type="Gene3D" id="1.10.238.10">
    <property type="entry name" value="EF-hand"/>
    <property type="match status" value="2"/>
</dbReference>
<proteinExistence type="predicted"/>
<dbReference type="EMBL" id="GGEC01070937">
    <property type="protein sequence ID" value="MBX51421.1"/>
    <property type="molecule type" value="Transcribed_RNA"/>
</dbReference>
<protein>
    <submittedName>
        <fullName evidence="4">Uncharacterized protein MANES_15G000900</fullName>
    </submittedName>
</protein>
<dbReference type="AlphaFoldDB" id="A0A2P2P9X4"/>
<feature type="domain" description="EF-hand" evidence="3">
    <location>
        <begin position="92"/>
        <end position="127"/>
    </location>
</feature>
<dbReference type="FunFam" id="1.10.238.10:FF:000298">
    <property type="entry name" value="Calcium-binding protein CP1"/>
    <property type="match status" value="1"/>
</dbReference>
<name>A0A2P2P9X4_RHIMU</name>
<dbReference type="SMART" id="SM00054">
    <property type="entry name" value="EFh"/>
    <property type="match status" value="3"/>
</dbReference>
<evidence type="ECO:0000256" key="1">
    <source>
        <dbReference type="ARBA" id="ARBA00022737"/>
    </source>
</evidence>
<evidence type="ECO:0000313" key="4">
    <source>
        <dbReference type="EMBL" id="MBX51421.1"/>
    </source>
</evidence>